<dbReference type="GO" id="GO:0042802">
    <property type="term" value="F:identical protein binding"/>
    <property type="evidence" value="ECO:0007669"/>
    <property type="project" value="InterPro"/>
</dbReference>
<dbReference type="InterPro" id="IPR011717">
    <property type="entry name" value="TPR-4"/>
</dbReference>
<dbReference type="Proteomes" id="UP001265746">
    <property type="component" value="Unassembled WGS sequence"/>
</dbReference>
<keyword evidence="2" id="KW-1185">Reference proteome</keyword>
<dbReference type="InterPro" id="IPR011990">
    <property type="entry name" value="TPR-like_helical_dom_sf"/>
</dbReference>
<dbReference type="AlphaFoldDB" id="A0AAD9S7V5"/>
<evidence type="ECO:0000313" key="2">
    <source>
        <dbReference type="Proteomes" id="UP001265746"/>
    </source>
</evidence>
<dbReference type="EMBL" id="JAUJFL010000006">
    <property type="protein sequence ID" value="KAK2600711.1"/>
    <property type="molecule type" value="Genomic_DNA"/>
</dbReference>
<name>A0AAD9S7V5_PHOAM</name>
<sequence>MAHGHRDVVLSAIGNFTQSETNTFQSFFHLETATMMSDQRSFATTSLSLGDGKRLEDGGVSASRRSAIEGAFRTSTRLDGWASEDARILGLLVSFLSPFHQLTHEFLHRGGSPRKRWALDGSITEVGATTTSLSPELTRLLSDSARLSHALDDLSTAFLKKSNQAYFLNDQAVSRIHQDLSTNALLFWKTQALIVAYRASSWKYIEPSNFDVSSILPHLQFAAQNHKDCFKNLSADTRADFILTLLEASRFPTIVWKRFAVAEAAANMRSLNHSQTEIWHLSSCLSSTQAMLRRLDGEHPAAVKILDTFLRQQQPNTLTHRANAAIGQVTLQRALNCLQVNDLPQAKQLLEAWSPLDKQPSLMEQVVQFRKDMTLGRTLRIQGMFSEAHTHLKWSYDLIDQLRDLTFDDDRRDLTVEMADTLRELDKPQAAEEYLRKELARRVVDKQEVPASGKSLLESSLAEVLFAQGRIEEAERLCIETEARADNLMKLGKLRVCIVLAKIYHTRSDHKRALRYWNEAMKQVVRFPGATGRTTRTILLSKQESMRSMGFVDAQDQSVKHAATSDVLQSGGMIYWIAGMRHWQDYLDSETTRSRM</sequence>
<protein>
    <submittedName>
        <fullName evidence="1">Uncharacterized protein</fullName>
    </submittedName>
</protein>
<comment type="caution">
    <text evidence="1">The sequence shown here is derived from an EMBL/GenBank/DDBJ whole genome shotgun (WGS) entry which is preliminary data.</text>
</comment>
<dbReference type="Gene3D" id="1.25.40.10">
    <property type="entry name" value="Tetratricopeptide repeat domain"/>
    <property type="match status" value="1"/>
</dbReference>
<accession>A0AAD9S7V5</accession>
<dbReference type="SUPFAM" id="SSF48452">
    <property type="entry name" value="TPR-like"/>
    <property type="match status" value="1"/>
</dbReference>
<proteinExistence type="predicted"/>
<gene>
    <name evidence="1" type="ORF">N8I77_010225</name>
</gene>
<reference evidence="1" key="1">
    <citation type="submission" date="2023-06" db="EMBL/GenBank/DDBJ databases">
        <authorList>
            <person name="Noh H."/>
        </authorList>
    </citation>
    <scope>NUCLEOTIDE SEQUENCE</scope>
    <source>
        <strain evidence="1">DUCC20226</strain>
    </source>
</reference>
<evidence type="ECO:0000313" key="1">
    <source>
        <dbReference type="EMBL" id="KAK2600711.1"/>
    </source>
</evidence>
<organism evidence="1 2">
    <name type="scientific">Phomopsis amygdali</name>
    <name type="common">Fusicoccum amygdali</name>
    <dbReference type="NCBI Taxonomy" id="1214568"/>
    <lineage>
        <taxon>Eukaryota</taxon>
        <taxon>Fungi</taxon>
        <taxon>Dikarya</taxon>
        <taxon>Ascomycota</taxon>
        <taxon>Pezizomycotina</taxon>
        <taxon>Sordariomycetes</taxon>
        <taxon>Sordariomycetidae</taxon>
        <taxon>Diaporthales</taxon>
        <taxon>Diaporthaceae</taxon>
        <taxon>Diaporthe</taxon>
    </lineage>
</organism>
<dbReference type="Pfam" id="PF07721">
    <property type="entry name" value="TPR_4"/>
    <property type="match status" value="1"/>
</dbReference>